<dbReference type="PANTHER" id="PTHR43210:SF5">
    <property type="entry name" value="DETHIOBIOTIN SYNTHETASE"/>
    <property type="match status" value="1"/>
</dbReference>
<sequence>MSGYFITGTDTGCGKTEITLGLMAALQIRGQRVLGMKPVASGCDPSPDGLRHADAERLQAQGTFAVPYALVNPYAFLPPIAPHLAAEQAAISIELERIRAAHAELSRQADWVLVEGIGGWRVPLGPECFVGDIPRTLGLPVILVVGLRLGCLNHALLTAESIQGSGLELAGWIANQVDPDLLAPEANLKTLQTLIQAPCLGAVPWMDAPDARAIAACLQVGR</sequence>
<feature type="binding site" evidence="8">
    <location>
        <begin position="175"/>
        <end position="176"/>
    </location>
    <ligand>
        <name>ATP</name>
        <dbReference type="ChEBI" id="CHEBI:30616"/>
    </ligand>
</feature>
<dbReference type="AlphaFoldDB" id="A0A6I6EAJ9"/>
<dbReference type="FunFam" id="3.40.50.300:FF:000292">
    <property type="entry name" value="ATP-dependent dethiobiotin synthetase BioD"/>
    <property type="match status" value="1"/>
</dbReference>
<name>A0A6I6EAJ9_THETI</name>
<proteinExistence type="inferred from homology"/>
<evidence type="ECO:0000313" key="10">
    <source>
        <dbReference type="Proteomes" id="UP000426424"/>
    </source>
</evidence>
<gene>
    <name evidence="8 9" type="primary">bioD</name>
    <name evidence="9" type="ORF">E6P07_04505</name>
</gene>
<dbReference type="Gene3D" id="3.40.50.300">
    <property type="entry name" value="P-loop containing nucleotide triphosphate hydrolases"/>
    <property type="match status" value="1"/>
</dbReference>
<comment type="similarity">
    <text evidence="8">Belongs to the dethiobiotin synthetase family.</text>
</comment>
<evidence type="ECO:0000256" key="1">
    <source>
        <dbReference type="ARBA" id="ARBA00022490"/>
    </source>
</evidence>
<keyword evidence="5 8" id="KW-0093">Biotin biosynthesis</keyword>
<feature type="binding site" evidence="8">
    <location>
        <position position="54"/>
    </location>
    <ligand>
        <name>ATP</name>
        <dbReference type="ChEBI" id="CHEBI:30616"/>
    </ligand>
</feature>
<dbReference type="OrthoDB" id="9802097at2"/>
<keyword evidence="2 8" id="KW-0436">Ligase</keyword>
<keyword evidence="1 8" id="KW-0963">Cytoplasm</keyword>
<dbReference type="NCBIfam" id="TIGR00347">
    <property type="entry name" value="bioD"/>
    <property type="match status" value="1"/>
</dbReference>
<dbReference type="HAMAP" id="MF_00336">
    <property type="entry name" value="BioD"/>
    <property type="match status" value="1"/>
</dbReference>
<dbReference type="Pfam" id="PF13500">
    <property type="entry name" value="AAA_26"/>
    <property type="match status" value="1"/>
</dbReference>
<dbReference type="PIRSF" id="PIRSF006755">
    <property type="entry name" value="DTB_synth"/>
    <property type="match status" value="1"/>
</dbReference>
<comment type="cofactor">
    <cofactor evidence="8">
        <name>Mg(2+)</name>
        <dbReference type="ChEBI" id="CHEBI:18420"/>
    </cofactor>
</comment>
<feature type="binding site" evidence="8">
    <location>
        <begin position="115"/>
        <end position="118"/>
    </location>
    <ligand>
        <name>ATP</name>
        <dbReference type="ChEBI" id="CHEBI:30616"/>
    </ligand>
</feature>
<feature type="binding site" evidence="8">
    <location>
        <position position="41"/>
    </location>
    <ligand>
        <name>substrate</name>
    </ligand>
</feature>
<accession>A0A6I6EAJ9</accession>
<protein>
    <recommendedName>
        <fullName evidence="8">ATP-dependent dethiobiotin synthetase BioD</fullName>
        <ecNumber evidence="8">6.3.3.3</ecNumber>
    </recommendedName>
    <alternativeName>
        <fullName evidence="8">DTB synthetase</fullName>
        <shortName evidence="8">DTBS</shortName>
    </alternativeName>
    <alternativeName>
        <fullName evidence="8">Dethiobiotin synthase</fullName>
    </alternativeName>
</protein>
<feature type="active site" evidence="8">
    <location>
        <position position="37"/>
    </location>
</feature>
<dbReference type="PANTHER" id="PTHR43210">
    <property type="entry name" value="DETHIOBIOTIN SYNTHETASE"/>
    <property type="match status" value="1"/>
</dbReference>
<feature type="binding site" evidence="8">
    <location>
        <position position="54"/>
    </location>
    <ligand>
        <name>Mg(2+)</name>
        <dbReference type="ChEBI" id="CHEBI:18420"/>
    </ligand>
</feature>
<dbReference type="GO" id="GO:0005524">
    <property type="term" value="F:ATP binding"/>
    <property type="evidence" value="ECO:0007669"/>
    <property type="project" value="UniProtKB-UniRule"/>
</dbReference>
<dbReference type="SUPFAM" id="SSF52540">
    <property type="entry name" value="P-loop containing nucleoside triphosphate hydrolases"/>
    <property type="match status" value="1"/>
</dbReference>
<evidence type="ECO:0000256" key="2">
    <source>
        <dbReference type="ARBA" id="ARBA00022598"/>
    </source>
</evidence>
<evidence type="ECO:0000256" key="6">
    <source>
        <dbReference type="ARBA" id="ARBA00022840"/>
    </source>
</evidence>
<dbReference type="RefSeq" id="WP_153974514.1">
    <property type="nucleotide sequence ID" value="NZ_CP039268.1"/>
</dbReference>
<dbReference type="EC" id="6.3.3.3" evidence="8"/>
<keyword evidence="7 8" id="KW-0460">Magnesium</keyword>
<dbReference type="GO" id="GO:0000287">
    <property type="term" value="F:magnesium ion binding"/>
    <property type="evidence" value="ECO:0007669"/>
    <property type="project" value="UniProtKB-UniRule"/>
</dbReference>
<dbReference type="InterPro" id="IPR004472">
    <property type="entry name" value="DTB_synth_BioD"/>
</dbReference>
<comment type="function">
    <text evidence="8">Catalyzes a mechanistically unusual reaction, the ATP-dependent insertion of CO2 between the N7 and N8 nitrogen atoms of 7,8-diaminopelargonic acid (DAPA, also called 7,8-diammoniononanoate) to form a ureido ring.</text>
</comment>
<dbReference type="GO" id="GO:0005829">
    <property type="term" value="C:cytosol"/>
    <property type="evidence" value="ECO:0007669"/>
    <property type="project" value="TreeGrafter"/>
</dbReference>
<organism evidence="9 10">
    <name type="scientific">Thermochromatium tepidum ATCC 43061</name>
    <dbReference type="NCBI Taxonomy" id="316276"/>
    <lineage>
        <taxon>Bacteria</taxon>
        <taxon>Pseudomonadati</taxon>
        <taxon>Pseudomonadota</taxon>
        <taxon>Gammaproteobacteria</taxon>
        <taxon>Chromatiales</taxon>
        <taxon>Chromatiaceae</taxon>
        <taxon>Thermochromatium</taxon>
    </lineage>
</organism>
<dbReference type="Proteomes" id="UP000426424">
    <property type="component" value="Chromosome"/>
</dbReference>
<comment type="pathway">
    <text evidence="8">Cofactor biosynthesis; biotin biosynthesis; biotin from 7,8-diaminononanoate: step 1/2.</text>
</comment>
<evidence type="ECO:0000256" key="5">
    <source>
        <dbReference type="ARBA" id="ARBA00022756"/>
    </source>
</evidence>
<comment type="subunit">
    <text evidence="8">Homodimer.</text>
</comment>
<comment type="catalytic activity">
    <reaction evidence="8">
        <text>(7R,8S)-7,8-diammoniononanoate + CO2 + ATP = (4R,5S)-dethiobiotin + ADP + phosphate + 3 H(+)</text>
        <dbReference type="Rhea" id="RHEA:15805"/>
        <dbReference type="ChEBI" id="CHEBI:15378"/>
        <dbReference type="ChEBI" id="CHEBI:16526"/>
        <dbReference type="ChEBI" id="CHEBI:30616"/>
        <dbReference type="ChEBI" id="CHEBI:43474"/>
        <dbReference type="ChEBI" id="CHEBI:149469"/>
        <dbReference type="ChEBI" id="CHEBI:149473"/>
        <dbReference type="ChEBI" id="CHEBI:456216"/>
        <dbReference type="EC" id="6.3.3.3"/>
    </reaction>
</comment>
<evidence type="ECO:0000256" key="8">
    <source>
        <dbReference type="HAMAP-Rule" id="MF_00336"/>
    </source>
</evidence>
<evidence type="ECO:0000256" key="3">
    <source>
        <dbReference type="ARBA" id="ARBA00022723"/>
    </source>
</evidence>
<dbReference type="EMBL" id="CP039268">
    <property type="protein sequence ID" value="QGU32316.1"/>
    <property type="molecule type" value="Genomic_DNA"/>
</dbReference>
<feature type="binding site" evidence="8">
    <location>
        <position position="16"/>
    </location>
    <ligand>
        <name>Mg(2+)</name>
        <dbReference type="ChEBI" id="CHEBI:18420"/>
    </ligand>
</feature>
<feature type="binding site" evidence="8">
    <location>
        <position position="115"/>
    </location>
    <ligand>
        <name>Mg(2+)</name>
        <dbReference type="ChEBI" id="CHEBI:18420"/>
    </ligand>
</feature>
<evidence type="ECO:0000256" key="7">
    <source>
        <dbReference type="ARBA" id="ARBA00022842"/>
    </source>
</evidence>
<comment type="caution">
    <text evidence="8">Lacks conserved residue(s) required for the propagation of feature annotation.</text>
</comment>
<dbReference type="GO" id="GO:0004141">
    <property type="term" value="F:dethiobiotin synthase activity"/>
    <property type="evidence" value="ECO:0007669"/>
    <property type="project" value="UniProtKB-UniRule"/>
</dbReference>
<reference evidence="9 10" key="1">
    <citation type="submission" date="2019-12" db="EMBL/GenBank/DDBJ databases">
        <title>The complete genome of the thermophilic, anoxygenic phototrophic gammaproteobacterium Thermochromatium tepidum.</title>
        <authorList>
            <person name="Sattley W.M."/>
            <person name="Swingley W.D."/>
            <person name="Burchell B.M."/>
            <person name="Gurbani S.A."/>
            <person name="Kujawa C.M."/>
            <person name="Nuccio D.A."/>
            <person name="Schladweiler J."/>
            <person name="Shaffer K.N."/>
            <person name="Stokes L.M."/>
            <person name="Touchman J.W."/>
            <person name="Blankenship R.E."/>
            <person name="Madigan M.T."/>
        </authorList>
    </citation>
    <scope>NUCLEOTIDE SEQUENCE [LARGE SCALE GENOMIC DNA]</scope>
    <source>
        <strain evidence="9 10">ATCC 43061</strain>
    </source>
</reference>
<dbReference type="GO" id="GO:0042803">
    <property type="term" value="F:protein homodimerization activity"/>
    <property type="evidence" value="ECO:0007669"/>
    <property type="project" value="UniProtKB-ARBA"/>
</dbReference>
<keyword evidence="4 8" id="KW-0547">Nucleotide-binding</keyword>
<evidence type="ECO:0000256" key="4">
    <source>
        <dbReference type="ARBA" id="ARBA00022741"/>
    </source>
</evidence>
<keyword evidence="10" id="KW-1185">Reference proteome</keyword>
<dbReference type="GO" id="GO:0009102">
    <property type="term" value="P:biotin biosynthetic process"/>
    <property type="evidence" value="ECO:0007669"/>
    <property type="project" value="UniProtKB-UniRule"/>
</dbReference>
<dbReference type="UniPathway" id="UPA00078">
    <property type="reaction ID" value="UER00161"/>
</dbReference>
<evidence type="ECO:0000313" key="9">
    <source>
        <dbReference type="EMBL" id="QGU32316.1"/>
    </source>
</evidence>
<keyword evidence="6 8" id="KW-0067">ATP-binding</keyword>
<dbReference type="CDD" id="cd03109">
    <property type="entry name" value="DTBS"/>
    <property type="match status" value="1"/>
</dbReference>
<dbReference type="InterPro" id="IPR027417">
    <property type="entry name" value="P-loop_NTPase"/>
</dbReference>
<dbReference type="KEGG" id="ttp:E6P07_04505"/>
<keyword evidence="3 8" id="KW-0479">Metal-binding</keyword>
<comment type="subcellular location">
    <subcellularLocation>
        <location evidence="8">Cytoplasm</location>
    </subcellularLocation>
</comment>